<dbReference type="Proteomes" id="UP001210211">
    <property type="component" value="Unassembled WGS sequence"/>
</dbReference>
<reference evidence="6 7" key="1">
    <citation type="journal article" date="2022" name="Cell">
        <title>Repeat-based holocentromeres influence genome architecture and karyotype evolution.</title>
        <authorList>
            <person name="Hofstatter P.G."/>
            <person name="Thangavel G."/>
            <person name="Lux T."/>
            <person name="Neumann P."/>
            <person name="Vondrak T."/>
            <person name="Novak P."/>
            <person name="Zhang M."/>
            <person name="Costa L."/>
            <person name="Castellani M."/>
            <person name="Scott A."/>
            <person name="Toegelov H."/>
            <person name="Fuchs J."/>
            <person name="Mata-Sucre Y."/>
            <person name="Dias Y."/>
            <person name="Vanzela A.L.L."/>
            <person name="Huettel B."/>
            <person name="Almeida C.C.S."/>
            <person name="Simkova H."/>
            <person name="Souza G."/>
            <person name="Pedrosa-Harand A."/>
            <person name="Macas J."/>
            <person name="Mayer K.F.X."/>
            <person name="Houben A."/>
            <person name="Marques A."/>
        </authorList>
    </citation>
    <scope>NUCLEOTIDE SEQUENCE [LARGE SCALE GENOMIC DNA]</scope>
    <source>
        <strain evidence="6">RhyTen1mFocal</strain>
    </source>
</reference>
<accession>A0AAD6EQI1</accession>
<gene>
    <name evidence="6" type="ORF">LUZ61_001203</name>
</gene>
<protein>
    <recommendedName>
        <fullName evidence="8">BI1-like protein</fullName>
    </recommendedName>
</protein>
<comment type="subcellular location">
    <subcellularLocation>
        <location evidence="1">Membrane</location>
        <topology evidence="1">Multi-pass membrane protein</topology>
    </subcellularLocation>
</comment>
<feature type="transmembrane region" description="Helical" evidence="5">
    <location>
        <begin position="72"/>
        <end position="92"/>
    </location>
</feature>
<evidence type="ECO:0000256" key="3">
    <source>
        <dbReference type="ARBA" id="ARBA00022989"/>
    </source>
</evidence>
<dbReference type="EMBL" id="JAMRDG010000001">
    <property type="protein sequence ID" value="KAJ3697498.1"/>
    <property type="molecule type" value="Genomic_DNA"/>
</dbReference>
<dbReference type="GO" id="GO:0016020">
    <property type="term" value="C:membrane"/>
    <property type="evidence" value="ECO:0007669"/>
    <property type="project" value="UniProtKB-SubCell"/>
</dbReference>
<sequence>MWFRPAYPPKGPETDLEAGPAGFARPLYPAMTERPELRWAFIRKVYSIVSIQMLLTVAVGAVVVYYHPIAHFFVSGGAGLGLYILTFLMPFIGKVILESAMLTAVVVISLTVYTFWAARRGHDFRFLGPFLFAAIMILFVYALIQLFLPMSRISLSIYGALAAVIFSGYIIYDTDNLIKQYTYDDYIWAAVALYLDIINLFLALLTLFRANET</sequence>
<feature type="transmembrane region" description="Helical" evidence="5">
    <location>
        <begin position="187"/>
        <end position="208"/>
    </location>
</feature>
<evidence type="ECO:0000256" key="5">
    <source>
        <dbReference type="RuleBase" id="RU004379"/>
    </source>
</evidence>
<keyword evidence="3 5" id="KW-1133">Transmembrane helix</keyword>
<dbReference type="AlphaFoldDB" id="A0AAD6EQI1"/>
<evidence type="ECO:0000313" key="6">
    <source>
        <dbReference type="EMBL" id="KAJ3697498.1"/>
    </source>
</evidence>
<feature type="transmembrane region" description="Helical" evidence="5">
    <location>
        <begin position="130"/>
        <end position="148"/>
    </location>
</feature>
<dbReference type="InterPro" id="IPR006214">
    <property type="entry name" value="Bax_inhibitor_1-related"/>
</dbReference>
<comment type="caution">
    <text evidence="6">The sequence shown here is derived from an EMBL/GenBank/DDBJ whole genome shotgun (WGS) entry which is preliminary data.</text>
</comment>
<proteinExistence type="inferred from homology"/>
<comment type="similarity">
    <text evidence="5">Belongs to the BI1 family.</text>
</comment>
<feature type="transmembrane region" description="Helical" evidence="5">
    <location>
        <begin position="99"/>
        <end position="118"/>
    </location>
</feature>
<name>A0AAD6EQI1_9POAL</name>
<evidence type="ECO:0000256" key="1">
    <source>
        <dbReference type="ARBA" id="ARBA00004141"/>
    </source>
</evidence>
<organism evidence="6 7">
    <name type="scientific">Rhynchospora tenuis</name>
    <dbReference type="NCBI Taxonomy" id="198213"/>
    <lineage>
        <taxon>Eukaryota</taxon>
        <taxon>Viridiplantae</taxon>
        <taxon>Streptophyta</taxon>
        <taxon>Embryophyta</taxon>
        <taxon>Tracheophyta</taxon>
        <taxon>Spermatophyta</taxon>
        <taxon>Magnoliopsida</taxon>
        <taxon>Liliopsida</taxon>
        <taxon>Poales</taxon>
        <taxon>Cyperaceae</taxon>
        <taxon>Cyperoideae</taxon>
        <taxon>Rhynchosporeae</taxon>
        <taxon>Rhynchospora</taxon>
    </lineage>
</organism>
<evidence type="ECO:0000313" key="7">
    <source>
        <dbReference type="Proteomes" id="UP001210211"/>
    </source>
</evidence>
<keyword evidence="2 5" id="KW-0812">Transmembrane</keyword>
<keyword evidence="7" id="KW-1185">Reference proteome</keyword>
<keyword evidence="4 5" id="KW-0472">Membrane</keyword>
<evidence type="ECO:0000256" key="4">
    <source>
        <dbReference type="ARBA" id="ARBA00023136"/>
    </source>
</evidence>
<dbReference type="PANTHER" id="PTHR23291">
    <property type="entry name" value="BAX INHIBITOR-RELATED"/>
    <property type="match status" value="1"/>
</dbReference>
<evidence type="ECO:0000256" key="2">
    <source>
        <dbReference type="ARBA" id="ARBA00022692"/>
    </source>
</evidence>
<dbReference type="PANTHER" id="PTHR23291:SF31">
    <property type="entry name" value="PROTEIN LIFEGUARD 4"/>
    <property type="match status" value="1"/>
</dbReference>
<feature type="transmembrane region" description="Helical" evidence="5">
    <location>
        <begin position="155"/>
        <end position="172"/>
    </location>
</feature>
<feature type="transmembrane region" description="Helical" evidence="5">
    <location>
        <begin position="45"/>
        <end position="66"/>
    </location>
</feature>
<evidence type="ECO:0008006" key="8">
    <source>
        <dbReference type="Google" id="ProtNLM"/>
    </source>
</evidence>
<dbReference type="Pfam" id="PF01027">
    <property type="entry name" value="Bax1-I"/>
    <property type="match status" value="1"/>
</dbReference>